<keyword evidence="1" id="KW-1003">Cell membrane</keyword>
<name>A0ABR7REG0_9PROT</name>
<evidence type="ECO:0000313" key="8">
    <source>
        <dbReference type="EMBL" id="MBC9180068.1"/>
    </source>
</evidence>
<evidence type="ECO:0000259" key="7">
    <source>
        <dbReference type="Pfam" id="PF06305"/>
    </source>
</evidence>
<evidence type="ECO:0000256" key="4">
    <source>
        <dbReference type="ARBA" id="ARBA00023136"/>
    </source>
</evidence>
<dbReference type="EMBL" id="JACTUZ010000226">
    <property type="protein sequence ID" value="MBC9180068.1"/>
    <property type="molecule type" value="Genomic_DNA"/>
</dbReference>
<gene>
    <name evidence="8" type="ORF">IBL25_24280</name>
</gene>
<keyword evidence="4 6" id="KW-0472">Membrane</keyword>
<proteinExistence type="predicted"/>
<sequence length="112" mass="11958">MLALILALPLLLVLVLFAVSNTVPVDLQFWPFDFAWQVPLAGAVLGAALLAFLLGALLAWGSGLRYRAEARRMRNAARLLEAEVAELRAQQAKPVPNSAPTGTALVPAPHHA</sequence>
<evidence type="ECO:0000256" key="2">
    <source>
        <dbReference type="ARBA" id="ARBA00022692"/>
    </source>
</evidence>
<feature type="domain" description="Lipopolysaccharide assembly protein A" evidence="7">
    <location>
        <begin position="21"/>
        <end position="84"/>
    </location>
</feature>
<keyword evidence="2 6" id="KW-0812">Transmembrane</keyword>
<evidence type="ECO:0000256" key="6">
    <source>
        <dbReference type="SAM" id="Phobius"/>
    </source>
</evidence>
<reference evidence="8 9" key="1">
    <citation type="journal article" date="2009" name="Int. J. Syst. Evol. Microbiol.">
        <title>Transfer of Teichococcus ludipueritiae and Muricoccus roseus to the genus Roseomonas, as Roseomonas ludipueritiae comb. nov. and Roseomonas rosea comb. nov., respectively, and emended description of the genus Roseomonas.</title>
        <authorList>
            <person name="Sanchez-Porro C."/>
            <person name="Gallego V."/>
            <person name="Busse H.J."/>
            <person name="Kampfer P."/>
            <person name="Ventosa A."/>
        </authorList>
    </citation>
    <scope>NUCLEOTIDE SEQUENCE [LARGE SCALE GENOMIC DNA]</scope>
    <source>
        <strain evidence="8 9">DSM 14915</strain>
    </source>
</reference>
<keyword evidence="3 6" id="KW-1133">Transmembrane helix</keyword>
<dbReference type="InterPro" id="IPR010445">
    <property type="entry name" value="LapA_dom"/>
</dbReference>
<feature type="transmembrane region" description="Helical" evidence="6">
    <location>
        <begin position="38"/>
        <end position="64"/>
    </location>
</feature>
<dbReference type="Proteomes" id="UP000603940">
    <property type="component" value="Unassembled WGS sequence"/>
</dbReference>
<dbReference type="Pfam" id="PF06305">
    <property type="entry name" value="LapA_dom"/>
    <property type="match status" value="1"/>
</dbReference>
<keyword evidence="9" id="KW-1185">Reference proteome</keyword>
<evidence type="ECO:0000256" key="3">
    <source>
        <dbReference type="ARBA" id="ARBA00022989"/>
    </source>
</evidence>
<accession>A0ABR7REG0</accession>
<protein>
    <submittedName>
        <fullName evidence="8">DUF1049 domain-containing protein</fullName>
    </submittedName>
</protein>
<evidence type="ECO:0000256" key="1">
    <source>
        <dbReference type="ARBA" id="ARBA00022475"/>
    </source>
</evidence>
<dbReference type="RefSeq" id="WP_187781042.1">
    <property type="nucleotide sequence ID" value="NZ_JACTUZ010000226.1"/>
</dbReference>
<organism evidence="8 9">
    <name type="scientific">Pseudoroseomonas ludipueritiae</name>
    <dbReference type="NCBI Taxonomy" id="198093"/>
    <lineage>
        <taxon>Bacteria</taxon>
        <taxon>Pseudomonadati</taxon>
        <taxon>Pseudomonadota</taxon>
        <taxon>Alphaproteobacteria</taxon>
        <taxon>Acetobacterales</taxon>
        <taxon>Acetobacteraceae</taxon>
        <taxon>Pseudoroseomonas</taxon>
    </lineage>
</organism>
<evidence type="ECO:0000313" key="9">
    <source>
        <dbReference type="Proteomes" id="UP000603940"/>
    </source>
</evidence>
<evidence type="ECO:0000256" key="5">
    <source>
        <dbReference type="SAM" id="MobiDB-lite"/>
    </source>
</evidence>
<feature type="region of interest" description="Disordered" evidence="5">
    <location>
        <begin position="91"/>
        <end position="112"/>
    </location>
</feature>
<comment type="caution">
    <text evidence="8">The sequence shown here is derived from an EMBL/GenBank/DDBJ whole genome shotgun (WGS) entry which is preliminary data.</text>
</comment>